<organism evidence="2 3">
    <name type="scientific">Mesobacillus persicus</name>
    <dbReference type="NCBI Taxonomy" id="930146"/>
    <lineage>
        <taxon>Bacteria</taxon>
        <taxon>Bacillati</taxon>
        <taxon>Bacillota</taxon>
        <taxon>Bacilli</taxon>
        <taxon>Bacillales</taxon>
        <taxon>Bacillaceae</taxon>
        <taxon>Mesobacillus</taxon>
    </lineage>
</organism>
<comment type="similarity">
    <text evidence="1">Belongs to the LamB/PxpA family.</text>
</comment>
<dbReference type="Pfam" id="PF03746">
    <property type="entry name" value="LamB_YcsF"/>
    <property type="match status" value="1"/>
</dbReference>
<keyword evidence="1" id="KW-0547">Nucleotide-binding</keyword>
<gene>
    <name evidence="1" type="primary">pxpA</name>
    <name evidence="2" type="ORF">SAMN05192533_112129</name>
</gene>
<evidence type="ECO:0000313" key="2">
    <source>
        <dbReference type="EMBL" id="SEN40141.1"/>
    </source>
</evidence>
<evidence type="ECO:0000256" key="1">
    <source>
        <dbReference type="HAMAP-Rule" id="MF_00691"/>
    </source>
</evidence>
<accession>A0A1H8G7N6</accession>
<proteinExistence type="inferred from homology"/>
<dbReference type="InterPro" id="IPR011330">
    <property type="entry name" value="Glyco_hydro/deAcase_b/a-brl"/>
</dbReference>
<dbReference type="Proteomes" id="UP000198553">
    <property type="component" value="Unassembled WGS sequence"/>
</dbReference>
<dbReference type="GO" id="GO:0017168">
    <property type="term" value="F:5-oxoprolinase (ATP-hydrolyzing) activity"/>
    <property type="evidence" value="ECO:0007669"/>
    <property type="project" value="UniProtKB-UniRule"/>
</dbReference>
<sequence>MRIDLNADVGESFGTFTIGEDEKLFLNITSANIACGFHAGDFNVMQATVKSAKEHGVAVGAHPGYPDLQGFGRRELKMTPSEVYNSVVYQIGALKQFCEIHGVPLQHVKPHGALYNAAASDKTIAEAVAKAVHDAAPDSILFGLCNSELVEAGKRLGLKTASEAFADRQYTDEGKLTSRLMPNAVLRTYEEILDQVKEIVFHQRVKTASGNWVSLKADTICFHGDGQNVAHHTAQIREALEKEGVKVLQVGITDDSSI</sequence>
<keyword evidence="3" id="KW-1185">Reference proteome</keyword>
<dbReference type="PANTHER" id="PTHR30292">
    <property type="entry name" value="UNCHARACTERIZED PROTEIN YBGL-RELATED"/>
    <property type="match status" value="1"/>
</dbReference>
<comment type="function">
    <text evidence="1">Catalyzes the cleavage of 5-oxoproline to form L-glutamate coupled to the hydrolysis of ATP to ADP and inorganic phosphate.</text>
</comment>
<dbReference type="Gene3D" id="3.20.20.370">
    <property type="entry name" value="Glycoside hydrolase/deacetylase"/>
    <property type="match status" value="1"/>
</dbReference>
<dbReference type="SUPFAM" id="SSF88713">
    <property type="entry name" value="Glycoside hydrolase/deacetylase"/>
    <property type="match status" value="1"/>
</dbReference>
<dbReference type="OrthoDB" id="9773478at2"/>
<dbReference type="InterPro" id="IPR005501">
    <property type="entry name" value="LamB/YcsF/PxpA-like"/>
</dbReference>
<reference evidence="3" key="1">
    <citation type="submission" date="2016-10" db="EMBL/GenBank/DDBJ databases">
        <authorList>
            <person name="Varghese N."/>
            <person name="Submissions S."/>
        </authorList>
    </citation>
    <scope>NUCLEOTIDE SEQUENCE [LARGE SCALE GENOMIC DNA]</scope>
    <source>
        <strain evidence="3">B48,IBRC-M 10115,DSM 25386,CECT 8001</strain>
    </source>
</reference>
<dbReference type="NCBIfam" id="NF003814">
    <property type="entry name" value="PRK05406.1-3"/>
    <property type="match status" value="1"/>
</dbReference>
<dbReference type="PANTHER" id="PTHR30292:SF0">
    <property type="entry name" value="5-OXOPROLINASE SUBUNIT A"/>
    <property type="match status" value="1"/>
</dbReference>
<dbReference type="AlphaFoldDB" id="A0A1H8G7N6"/>
<dbReference type="GO" id="GO:0005524">
    <property type="term" value="F:ATP binding"/>
    <property type="evidence" value="ECO:0007669"/>
    <property type="project" value="UniProtKB-UniRule"/>
</dbReference>
<dbReference type="STRING" id="930146.SAMN05192533_112129"/>
<keyword evidence="1" id="KW-0067">ATP-binding</keyword>
<dbReference type="GO" id="GO:0005975">
    <property type="term" value="P:carbohydrate metabolic process"/>
    <property type="evidence" value="ECO:0007669"/>
    <property type="project" value="InterPro"/>
</dbReference>
<dbReference type="NCBIfam" id="NF003816">
    <property type="entry name" value="PRK05406.1-5"/>
    <property type="match status" value="1"/>
</dbReference>
<dbReference type="HAMAP" id="MF_00691">
    <property type="entry name" value="PxpA"/>
    <property type="match status" value="1"/>
</dbReference>
<evidence type="ECO:0000313" key="3">
    <source>
        <dbReference type="Proteomes" id="UP000198553"/>
    </source>
</evidence>
<dbReference type="EC" id="3.5.2.9" evidence="1"/>
<name>A0A1H8G7N6_9BACI</name>
<comment type="catalytic activity">
    <reaction evidence="1">
        <text>5-oxo-L-proline + ATP + 2 H2O = L-glutamate + ADP + phosphate + H(+)</text>
        <dbReference type="Rhea" id="RHEA:10348"/>
        <dbReference type="ChEBI" id="CHEBI:15377"/>
        <dbReference type="ChEBI" id="CHEBI:15378"/>
        <dbReference type="ChEBI" id="CHEBI:29985"/>
        <dbReference type="ChEBI" id="CHEBI:30616"/>
        <dbReference type="ChEBI" id="CHEBI:43474"/>
        <dbReference type="ChEBI" id="CHEBI:58402"/>
        <dbReference type="ChEBI" id="CHEBI:456216"/>
        <dbReference type="EC" id="3.5.2.9"/>
    </reaction>
</comment>
<dbReference type="EMBL" id="FOBW01000012">
    <property type="protein sequence ID" value="SEN40141.1"/>
    <property type="molecule type" value="Genomic_DNA"/>
</dbReference>
<comment type="subunit">
    <text evidence="1">Forms a complex composed of PxpA, PxpB and PxpC.</text>
</comment>
<dbReference type="RefSeq" id="WP_090748230.1">
    <property type="nucleotide sequence ID" value="NZ_FOBW01000012.1"/>
</dbReference>
<dbReference type="CDD" id="cd10787">
    <property type="entry name" value="LamB_YcsF_like"/>
    <property type="match status" value="1"/>
</dbReference>
<protein>
    <recommendedName>
        <fullName evidence="1">5-oxoprolinase subunit A</fullName>
        <shortName evidence="1">5-OPase subunit A</shortName>
        <ecNumber evidence="1">3.5.2.9</ecNumber>
    </recommendedName>
    <alternativeName>
        <fullName evidence="1">5-oxoprolinase (ATP-hydrolyzing) subunit A</fullName>
    </alternativeName>
</protein>
<keyword evidence="1" id="KW-0378">Hydrolase</keyword>